<dbReference type="GO" id="GO:0043952">
    <property type="term" value="P:protein transport by the Sec complex"/>
    <property type="evidence" value="ECO:0007669"/>
    <property type="project" value="TreeGrafter"/>
</dbReference>
<dbReference type="Pfam" id="PF07517">
    <property type="entry name" value="SecA_DEAD"/>
    <property type="match status" value="1"/>
</dbReference>
<dbReference type="Pfam" id="PF21090">
    <property type="entry name" value="P-loop_SecA"/>
    <property type="match status" value="1"/>
</dbReference>
<keyword evidence="10" id="KW-0067">ATP-binding</keyword>
<dbReference type="SMART" id="SM00957">
    <property type="entry name" value="SecA_DEAD"/>
    <property type="match status" value="1"/>
</dbReference>
<dbReference type="AlphaFoldDB" id="A0A381PRA7"/>
<dbReference type="GO" id="GO:0031522">
    <property type="term" value="C:cell envelope Sec protein transport complex"/>
    <property type="evidence" value="ECO:0007669"/>
    <property type="project" value="TreeGrafter"/>
</dbReference>
<evidence type="ECO:0000256" key="4">
    <source>
        <dbReference type="ARBA" id="ARBA00022448"/>
    </source>
</evidence>
<keyword evidence="9" id="KW-0862">Zinc</keyword>
<dbReference type="PROSITE" id="PS01312">
    <property type="entry name" value="SECA"/>
    <property type="match status" value="1"/>
</dbReference>
<dbReference type="PRINTS" id="PR00906">
    <property type="entry name" value="SECA"/>
</dbReference>
<dbReference type="NCBIfam" id="NF009538">
    <property type="entry name" value="PRK12904.1"/>
    <property type="match status" value="1"/>
</dbReference>
<dbReference type="InterPro" id="IPR011130">
    <property type="entry name" value="SecA_preprotein_X-link_dom"/>
</dbReference>
<dbReference type="InterPro" id="IPR020937">
    <property type="entry name" value="SecA_CS"/>
</dbReference>
<dbReference type="EMBL" id="UINC01001061">
    <property type="protein sequence ID" value="SUZ69430.1"/>
    <property type="molecule type" value="Genomic_DNA"/>
</dbReference>
<feature type="domain" description="Helicase C-terminal" evidence="17">
    <location>
        <begin position="445"/>
        <end position="643"/>
    </location>
</feature>
<evidence type="ECO:0000256" key="6">
    <source>
        <dbReference type="ARBA" id="ARBA00022490"/>
    </source>
</evidence>
<comment type="cofactor">
    <cofactor evidence="1">
        <name>Zn(2+)</name>
        <dbReference type="ChEBI" id="CHEBI:29105"/>
    </cofactor>
</comment>
<evidence type="ECO:0000256" key="8">
    <source>
        <dbReference type="ARBA" id="ARBA00022741"/>
    </source>
</evidence>
<feature type="domain" description="Helicase ATP-binding" evidence="16">
    <location>
        <begin position="88"/>
        <end position="246"/>
    </location>
</feature>
<dbReference type="PROSITE" id="PS51196">
    <property type="entry name" value="SECA_MOTOR_DEAD"/>
    <property type="match status" value="1"/>
</dbReference>
<dbReference type="InterPro" id="IPR027417">
    <property type="entry name" value="P-loop_NTPase"/>
</dbReference>
<evidence type="ECO:0000256" key="1">
    <source>
        <dbReference type="ARBA" id="ARBA00001947"/>
    </source>
</evidence>
<dbReference type="Gene3D" id="1.10.3060.10">
    <property type="entry name" value="Helical scaffold and wing domains of SecA"/>
    <property type="match status" value="1"/>
</dbReference>
<evidence type="ECO:0000256" key="2">
    <source>
        <dbReference type="ARBA" id="ARBA00004413"/>
    </source>
</evidence>
<name>A0A381PRA7_9ZZZZ</name>
<keyword evidence="8" id="KW-0547">Nucleotide-binding</keyword>
<evidence type="ECO:0000256" key="5">
    <source>
        <dbReference type="ARBA" id="ARBA00022475"/>
    </source>
</evidence>
<reference evidence="19" key="1">
    <citation type="submission" date="2018-05" db="EMBL/GenBank/DDBJ databases">
        <authorList>
            <person name="Lanie J.A."/>
            <person name="Ng W.-L."/>
            <person name="Kazmierczak K.M."/>
            <person name="Andrzejewski T.M."/>
            <person name="Davidsen T.M."/>
            <person name="Wayne K.J."/>
            <person name="Tettelin H."/>
            <person name="Glass J.I."/>
            <person name="Rusch D."/>
            <person name="Podicherti R."/>
            <person name="Tsui H.-C.T."/>
            <person name="Winkler M.E."/>
        </authorList>
    </citation>
    <scope>NUCLEOTIDE SEQUENCE</scope>
</reference>
<dbReference type="PROSITE" id="PS51194">
    <property type="entry name" value="HELICASE_CTER"/>
    <property type="match status" value="1"/>
</dbReference>
<keyword evidence="13" id="KW-0811">Translocation</keyword>
<dbReference type="GO" id="GO:0005524">
    <property type="term" value="F:ATP binding"/>
    <property type="evidence" value="ECO:0007669"/>
    <property type="project" value="UniProtKB-KW"/>
</dbReference>
<dbReference type="GO" id="GO:0005829">
    <property type="term" value="C:cytosol"/>
    <property type="evidence" value="ECO:0007669"/>
    <property type="project" value="TreeGrafter"/>
</dbReference>
<dbReference type="GO" id="GO:0017038">
    <property type="term" value="P:protein import"/>
    <property type="evidence" value="ECO:0007669"/>
    <property type="project" value="InterPro"/>
</dbReference>
<dbReference type="FunFam" id="1.10.3060.10:FF:000003">
    <property type="entry name" value="Protein translocase subunit SecA"/>
    <property type="match status" value="1"/>
</dbReference>
<dbReference type="GO" id="GO:0046872">
    <property type="term" value="F:metal ion binding"/>
    <property type="evidence" value="ECO:0007669"/>
    <property type="project" value="UniProtKB-KW"/>
</dbReference>
<dbReference type="NCBIfam" id="TIGR00963">
    <property type="entry name" value="secA"/>
    <property type="match status" value="1"/>
</dbReference>
<gene>
    <name evidence="19" type="ORF">METZ01_LOCUS22284</name>
</gene>
<comment type="similarity">
    <text evidence="3">Belongs to the SecA family.</text>
</comment>
<dbReference type="InterPro" id="IPR000185">
    <property type="entry name" value="SecA"/>
</dbReference>
<keyword evidence="7" id="KW-0479">Metal-binding</keyword>
<evidence type="ECO:0000256" key="11">
    <source>
        <dbReference type="ARBA" id="ARBA00022927"/>
    </source>
</evidence>
<dbReference type="PROSITE" id="PS51192">
    <property type="entry name" value="HELICASE_ATP_BIND_1"/>
    <property type="match status" value="1"/>
</dbReference>
<evidence type="ECO:0000256" key="10">
    <source>
        <dbReference type="ARBA" id="ARBA00022840"/>
    </source>
</evidence>
<organism evidence="19">
    <name type="scientific">marine metagenome</name>
    <dbReference type="NCBI Taxonomy" id="408172"/>
    <lineage>
        <taxon>unclassified sequences</taxon>
        <taxon>metagenomes</taxon>
        <taxon>ecological metagenomes</taxon>
    </lineage>
</organism>
<dbReference type="GO" id="GO:0005886">
    <property type="term" value="C:plasma membrane"/>
    <property type="evidence" value="ECO:0007669"/>
    <property type="project" value="UniProtKB-SubCell"/>
</dbReference>
<dbReference type="FunFam" id="3.90.1440.10:FF:000001">
    <property type="entry name" value="Preprotein translocase subunit SecA"/>
    <property type="match status" value="1"/>
</dbReference>
<dbReference type="Pfam" id="PF01043">
    <property type="entry name" value="SecA_PP_bind"/>
    <property type="match status" value="1"/>
</dbReference>
<keyword evidence="5" id="KW-1003">Cell membrane</keyword>
<evidence type="ECO:0000256" key="14">
    <source>
        <dbReference type="ARBA" id="ARBA00023136"/>
    </source>
</evidence>
<protein>
    <submittedName>
        <fullName evidence="19">Uncharacterized protein</fullName>
    </submittedName>
</protein>
<dbReference type="GO" id="GO:0006886">
    <property type="term" value="P:intracellular protein transport"/>
    <property type="evidence" value="ECO:0007669"/>
    <property type="project" value="InterPro"/>
</dbReference>
<evidence type="ECO:0000256" key="12">
    <source>
        <dbReference type="ARBA" id="ARBA00022967"/>
    </source>
</evidence>
<accession>A0A381PRA7</accession>
<dbReference type="SUPFAM" id="SSF81767">
    <property type="entry name" value="Pre-protein crosslinking domain of SecA"/>
    <property type="match status" value="1"/>
</dbReference>
<keyword evidence="6" id="KW-0963">Cytoplasm</keyword>
<keyword evidence="11" id="KW-0653">Protein transport</keyword>
<evidence type="ECO:0000256" key="9">
    <source>
        <dbReference type="ARBA" id="ARBA00022833"/>
    </source>
</evidence>
<dbReference type="PANTHER" id="PTHR30612:SF0">
    <property type="entry name" value="CHLOROPLAST PROTEIN-TRANSPORTING ATPASE"/>
    <property type="match status" value="1"/>
</dbReference>
<proteinExistence type="inferred from homology"/>
<dbReference type="Pfam" id="PF07516">
    <property type="entry name" value="SecA_SW"/>
    <property type="match status" value="1"/>
</dbReference>
<dbReference type="SUPFAM" id="SSF81886">
    <property type="entry name" value="Helical scaffold and wing domains of SecA"/>
    <property type="match status" value="1"/>
</dbReference>
<keyword evidence="4" id="KW-0813">Transport</keyword>
<evidence type="ECO:0000313" key="19">
    <source>
        <dbReference type="EMBL" id="SUZ69430.1"/>
    </source>
</evidence>
<keyword evidence="12" id="KW-1278">Translocase</keyword>
<dbReference type="InterPro" id="IPR014001">
    <property type="entry name" value="Helicase_ATP-bd"/>
</dbReference>
<dbReference type="Gene3D" id="3.90.1440.10">
    <property type="entry name" value="SecA, preprotein cross-linking domain"/>
    <property type="match status" value="1"/>
</dbReference>
<feature type="compositionally biased region" description="Basic and acidic residues" evidence="15">
    <location>
        <begin position="875"/>
        <end position="893"/>
    </location>
</feature>
<evidence type="ECO:0000256" key="7">
    <source>
        <dbReference type="ARBA" id="ARBA00022723"/>
    </source>
</evidence>
<dbReference type="InterPro" id="IPR014018">
    <property type="entry name" value="SecA_motor_DEAD"/>
</dbReference>
<dbReference type="Pfam" id="PF02810">
    <property type="entry name" value="SEC-C"/>
    <property type="match status" value="1"/>
</dbReference>
<dbReference type="FunFam" id="3.40.50.300:FF:000113">
    <property type="entry name" value="Preprotein translocase subunit SecA"/>
    <property type="match status" value="1"/>
</dbReference>
<keyword evidence="14" id="KW-0472">Membrane</keyword>
<dbReference type="SMART" id="SM00958">
    <property type="entry name" value="SecA_PP_bind"/>
    <property type="match status" value="1"/>
</dbReference>
<comment type="subcellular location">
    <subcellularLocation>
        <location evidence="2">Cell membrane</location>
        <topology evidence="2">Peripheral membrane protein</topology>
        <orientation evidence="2">Cytoplasmic side</orientation>
    </subcellularLocation>
</comment>
<dbReference type="CDD" id="cd18803">
    <property type="entry name" value="SF2_C_secA"/>
    <property type="match status" value="1"/>
</dbReference>
<evidence type="ECO:0000259" key="16">
    <source>
        <dbReference type="PROSITE" id="PS51192"/>
    </source>
</evidence>
<evidence type="ECO:0000259" key="18">
    <source>
        <dbReference type="PROSITE" id="PS51196"/>
    </source>
</evidence>
<feature type="domain" description="SecA family profile" evidence="18">
    <location>
        <begin position="1"/>
        <end position="627"/>
    </location>
</feature>
<dbReference type="InterPro" id="IPR044722">
    <property type="entry name" value="SecA_SF2_C"/>
</dbReference>
<dbReference type="PANTHER" id="PTHR30612">
    <property type="entry name" value="SECA INNER MEMBRANE COMPONENT OF SEC PROTEIN SECRETION SYSTEM"/>
    <property type="match status" value="1"/>
</dbReference>
<feature type="region of interest" description="Disordered" evidence="15">
    <location>
        <begin position="867"/>
        <end position="919"/>
    </location>
</feature>
<evidence type="ECO:0000256" key="13">
    <source>
        <dbReference type="ARBA" id="ARBA00023010"/>
    </source>
</evidence>
<dbReference type="InterPro" id="IPR011116">
    <property type="entry name" value="SecA_Wing/Scaffold"/>
</dbReference>
<dbReference type="SUPFAM" id="SSF52540">
    <property type="entry name" value="P-loop containing nucleoside triphosphate hydrolases"/>
    <property type="match status" value="2"/>
</dbReference>
<evidence type="ECO:0000259" key="17">
    <source>
        <dbReference type="PROSITE" id="PS51194"/>
    </source>
</evidence>
<dbReference type="GO" id="GO:0006605">
    <property type="term" value="P:protein targeting"/>
    <property type="evidence" value="ECO:0007669"/>
    <property type="project" value="InterPro"/>
</dbReference>
<evidence type="ECO:0000256" key="3">
    <source>
        <dbReference type="ARBA" id="ARBA00007650"/>
    </source>
</evidence>
<dbReference type="HAMAP" id="MF_01382">
    <property type="entry name" value="SecA"/>
    <property type="match status" value="1"/>
</dbReference>
<dbReference type="InterPro" id="IPR004027">
    <property type="entry name" value="SEC_C_motif"/>
</dbReference>
<dbReference type="CDD" id="cd17928">
    <property type="entry name" value="DEXDc_SecA"/>
    <property type="match status" value="1"/>
</dbReference>
<evidence type="ECO:0000256" key="15">
    <source>
        <dbReference type="SAM" id="MobiDB-lite"/>
    </source>
</evidence>
<dbReference type="InterPro" id="IPR011115">
    <property type="entry name" value="SecA_DEAD"/>
</dbReference>
<sequence>MNVLNKIFGSSNSRKLKKMERRVTAINGLEEGFAALSDEGLRHKTEEFRKRLADNGESLDALLPEAFAVVREASKRTLQLRHFDMQLVGGIVLHQGSISEMRTGEGKTLVATLPAYLNGLSGKGVHIVTVNEYLAERDANWMRPIYELLGLSVGVIKSGQSAEEKKIAYESSITYGTNNEFGFDYLRDNMAFRLDDKMQQVLNFAIVDEVDSILIDEARTPLIISGAAEDSSKLYMAIDKLIPRLEKGIKAEKSKMEMMDKNYIPEETGHFSVDEKSRQVELTESGHERVEELLIQKKLLNEGESLYAATNLSLLHHIHAGLKAHHLFNRDVEYIVQNKRIVLIDEHTGRTMEGRRLSEGLHQALEAKEGLEIQSESQTLASTTFQNYFRLYGKLAGMTGTADTEAFEFSQIYGLDVLVIPTNMPMIRNDADDLIYLTMDEKFEAILEDIIEIQNAGAPVLVGTASIDTSEILSKYLTKQKIQHEVLNAKFHEKEAQIIAQAGRPGAVTIATNMAGRGTDIVLGGKWEAEIAELDNPKEGQVRKIKDDWQQRHDQVIAAGGLHIIGTERHESRRIDNQLRGRAGRQGDPGYSRFYLSMEDNLLRIFATEGMKNLMKRLGMERGEAIEHRMVTRSIEKAQRKVEGRNFDIRKQLLEYDNVANDQRTIIYRQRNELMASDDISELLTDMRREVVDQLVDNFIPPQSVPEQWDIPALEHAIETEFGSKQPVQQWLDQDDQMYEEQLKEKIADILTREYEEKCVVVGDKIRLFEKQITLQILDGLWKDHLATMDHLRQGIFLRSYGGKNPRQEYKREAFALFTDLMINLQQEVIKVLSHLQVRQEDAADTIERQREQEKARARVNYQHQAISSLSGTAEEARDQTKHAGKEHAKQAAEQRQTPFVRDVPKVGRNEPCPCGSGKKYKICHGKLE</sequence>
<dbReference type="InterPro" id="IPR001650">
    <property type="entry name" value="Helicase_C-like"/>
</dbReference>
<dbReference type="Gene3D" id="3.40.50.300">
    <property type="entry name" value="P-loop containing nucleotide triphosphate hydrolases"/>
    <property type="match status" value="2"/>
</dbReference>
<dbReference type="InterPro" id="IPR036266">
    <property type="entry name" value="SecA_Wing/Scaffold_sf"/>
</dbReference>
<dbReference type="InterPro" id="IPR036670">
    <property type="entry name" value="SecA_X-link_sf"/>
</dbReference>